<accession>F8MN83</accession>
<evidence type="ECO:0000259" key="9">
    <source>
        <dbReference type="Pfam" id="PF04696"/>
    </source>
</evidence>
<evidence type="ECO:0000256" key="8">
    <source>
        <dbReference type="SAM" id="MobiDB-lite"/>
    </source>
</evidence>
<evidence type="ECO:0000256" key="5">
    <source>
        <dbReference type="ARBA" id="ARBA00023163"/>
    </source>
</evidence>
<comment type="subcellular location">
    <subcellularLocation>
        <location evidence="1">Nucleus</location>
    </subcellularLocation>
</comment>
<dbReference type="Pfam" id="PF04696">
    <property type="entry name" value="Pinin_SDK_memA"/>
    <property type="match status" value="1"/>
</dbReference>
<comment type="similarity">
    <text evidence="2">Belongs to the pinin family.</text>
</comment>
<feature type="region of interest" description="Disordered" evidence="8">
    <location>
        <begin position="1"/>
        <end position="191"/>
    </location>
</feature>
<dbReference type="RefSeq" id="XP_009851119.1">
    <property type="nucleotide sequence ID" value="XM_009852817.1"/>
</dbReference>
<feature type="compositionally biased region" description="Basic and acidic residues" evidence="8">
    <location>
        <begin position="272"/>
        <end position="287"/>
    </location>
</feature>
<dbReference type="AlphaFoldDB" id="F8MN83"/>
<keyword evidence="7" id="KW-0539">Nucleus</keyword>
<feature type="compositionally biased region" description="Basic and acidic residues" evidence="8">
    <location>
        <begin position="134"/>
        <end position="145"/>
    </location>
</feature>
<protein>
    <recommendedName>
        <fullName evidence="9">Pinin/SDK/MemA protein domain-containing protein</fullName>
    </recommendedName>
</protein>
<feature type="compositionally biased region" description="Basic and acidic residues" evidence="8">
    <location>
        <begin position="110"/>
        <end position="119"/>
    </location>
</feature>
<dbReference type="GeneID" id="20829020"/>
<feature type="region of interest" description="Disordered" evidence="8">
    <location>
        <begin position="272"/>
        <end position="348"/>
    </location>
</feature>
<organism evidence="10 11">
    <name type="scientific">Neurospora tetrasperma (strain FGSC 2508 / ATCC MYA-4615 / P0657)</name>
    <dbReference type="NCBI Taxonomy" id="510951"/>
    <lineage>
        <taxon>Eukaryota</taxon>
        <taxon>Fungi</taxon>
        <taxon>Dikarya</taxon>
        <taxon>Ascomycota</taxon>
        <taxon>Pezizomycotina</taxon>
        <taxon>Sordariomycetes</taxon>
        <taxon>Sordariomycetidae</taxon>
        <taxon>Sordariales</taxon>
        <taxon>Sordariaceae</taxon>
        <taxon>Neurospora</taxon>
    </lineage>
</organism>
<feature type="compositionally biased region" description="Basic and acidic residues" evidence="8">
    <location>
        <begin position="58"/>
        <end position="68"/>
    </location>
</feature>
<feature type="compositionally biased region" description="Polar residues" evidence="8">
    <location>
        <begin position="156"/>
        <end position="166"/>
    </location>
</feature>
<dbReference type="Proteomes" id="UP000008065">
    <property type="component" value="Unassembled WGS sequence"/>
</dbReference>
<evidence type="ECO:0000256" key="3">
    <source>
        <dbReference type="ARBA" id="ARBA00022664"/>
    </source>
</evidence>
<evidence type="ECO:0000256" key="2">
    <source>
        <dbReference type="ARBA" id="ARBA00010386"/>
    </source>
</evidence>
<keyword evidence="4" id="KW-0805">Transcription regulation</keyword>
<dbReference type="PANTHER" id="PTHR12707:SF0">
    <property type="entry name" value="PININ"/>
    <property type="match status" value="1"/>
</dbReference>
<dbReference type="GO" id="GO:0071013">
    <property type="term" value="C:catalytic step 2 spliceosome"/>
    <property type="evidence" value="ECO:0007669"/>
    <property type="project" value="TreeGrafter"/>
</dbReference>
<name>F8MN83_NEUT8</name>
<gene>
    <name evidence="10" type="ORF">NEUTE1DRAFT_63521</name>
</gene>
<reference evidence="11" key="1">
    <citation type="journal article" date="2011" name="Genetics">
        <title>Massive changes in genome architecture accompany the transition to self-fertility in the filamentous fungus Neurospora tetrasperma.</title>
        <authorList>
            <person name="Ellison C.E."/>
            <person name="Stajich J.E."/>
            <person name="Jacobson D.J."/>
            <person name="Natvig D.O."/>
            <person name="Lapidus A."/>
            <person name="Foster B."/>
            <person name="Aerts A."/>
            <person name="Riley R."/>
            <person name="Lindquist E.A."/>
            <person name="Grigoriev I.V."/>
            <person name="Taylor J.W."/>
        </authorList>
    </citation>
    <scope>NUCLEOTIDE SEQUENCE [LARGE SCALE GENOMIC DNA]</scope>
    <source>
        <strain evidence="11">FGSC 2508 / P0657</strain>
    </source>
</reference>
<evidence type="ECO:0000256" key="4">
    <source>
        <dbReference type="ARBA" id="ARBA00023015"/>
    </source>
</evidence>
<dbReference type="VEuPathDB" id="FungiDB:NEUTE1DRAFT_63521"/>
<dbReference type="OrthoDB" id="330772at2759"/>
<dbReference type="PANTHER" id="PTHR12707">
    <property type="entry name" value="PINN"/>
    <property type="match status" value="1"/>
</dbReference>
<evidence type="ECO:0000256" key="6">
    <source>
        <dbReference type="ARBA" id="ARBA00023187"/>
    </source>
</evidence>
<keyword evidence="6" id="KW-0508">mRNA splicing</keyword>
<evidence type="ECO:0000256" key="1">
    <source>
        <dbReference type="ARBA" id="ARBA00004123"/>
    </source>
</evidence>
<feature type="compositionally biased region" description="Basic and acidic residues" evidence="8">
    <location>
        <begin position="304"/>
        <end position="318"/>
    </location>
</feature>
<proteinExistence type="inferred from homology"/>
<sequence length="348" mass="40128">MSSEQRMETEDLSTQKRKATSSPSPEDGVAAKRTKLEDGNVQDRISEIVEGEATPKTGRTEEPVKDSMEEPVATAREIHATSTTKDNDHPMENEAVARAQETTVQSPVTTRRESDEQREQAAPPSRKAPLSPEQTRKNVSLEEKKRGRRLFGGLLNTLSQTTPNNSQQKRRKEIERRQQERVQQQRVEDDRRRTDLLAERRRFRDAKQVDFEERMMHRRHEKMLILAHSLRTVSEPVVYYKPWELTKEQERILDEQVREAEETITREVRQFELKHGRPPKNEVKVPPKSEIPPPPPSPPSTHVDVVRNEQDQVGDDKGVIATSIDTTTHDQDHDGDEMIQDGEDMVIY</sequence>
<dbReference type="HOGENOM" id="CLU_049352_0_0_1"/>
<dbReference type="InterPro" id="IPR039853">
    <property type="entry name" value="Pinin"/>
</dbReference>
<dbReference type="EMBL" id="GL891304">
    <property type="protein sequence ID" value="EGO58053.1"/>
    <property type="molecule type" value="Genomic_DNA"/>
</dbReference>
<keyword evidence="5" id="KW-0804">Transcription</keyword>
<evidence type="ECO:0000256" key="7">
    <source>
        <dbReference type="ARBA" id="ARBA00023242"/>
    </source>
</evidence>
<dbReference type="KEGG" id="nte:NEUTE1DRAFT63521"/>
<feature type="compositionally biased region" description="Pro residues" evidence="8">
    <location>
        <begin position="289"/>
        <end position="299"/>
    </location>
</feature>
<dbReference type="GO" id="GO:0006397">
    <property type="term" value="P:mRNA processing"/>
    <property type="evidence" value="ECO:0007669"/>
    <property type="project" value="UniProtKB-KW"/>
</dbReference>
<evidence type="ECO:0000313" key="11">
    <source>
        <dbReference type="Proteomes" id="UP000008065"/>
    </source>
</evidence>
<feature type="domain" description="Pinin/SDK/MemA protein" evidence="9">
    <location>
        <begin position="142"/>
        <end position="257"/>
    </location>
</feature>
<keyword evidence="3" id="KW-0507">mRNA processing</keyword>
<dbReference type="InterPro" id="IPR006786">
    <property type="entry name" value="Pinin_SDK_MemA"/>
</dbReference>
<evidence type="ECO:0000313" key="10">
    <source>
        <dbReference type="EMBL" id="EGO58053.1"/>
    </source>
</evidence>
<feature type="compositionally biased region" description="Acidic residues" evidence="8">
    <location>
        <begin position="333"/>
        <end position="348"/>
    </location>
</feature>
<feature type="compositionally biased region" description="Polar residues" evidence="8">
    <location>
        <begin position="100"/>
        <end position="109"/>
    </location>
</feature>
<keyword evidence="11" id="KW-1185">Reference proteome</keyword>
<dbReference type="GO" id="GO:0008380">
    <property type="term" value="P:RNA splicing"/>
    <property type="evidence" value="ECO:0007669"/>
    <property type="project" value="UniProtKB-KW"/>
</dbReference>